<sequence>MIDSLKLYPLHILPNNYYFNNIGFFCKKEILFEKATKIPLRFRLGSIEYTDYLEQKPNAIKKP</sequence>
<proteinExistence type="predicted"/>
<gene>
    <name evidence="1" type="ORF">GALL_58140</name>
</gene>
<dbReference type="AlphaFoldDB" id="A0A1J5SXR4"/>
<name>A0A1J5SXR4_9ZZZZ</name>
<accession>A0A1J5SXR4</accession>
<dbReference type="EMBL" id="MLJW01000016">
    <property type="protein sequence ID" value="OIR12747.1"/>
    <property type="molecule type" value="Genomic_DNA"/>
</dbReference>
<evidence type="ECO:0000313" key="1">
    <source>
        <dbReference type="EMBL" id="OIR12747.1"/>
    </source>
</evidence>
<protein>
    <submittedName>
        <fullName evidence="1">Uncharacterized protein</fullName>
    </submittedName>
</protein>
<reference evidence="1" key="1">
    <citation type="submission" date="2016-10" db="EMBL/GenBank/DDBJ databases">
        <title>Sequence of Gallionella enrichment culture.</title>
        <authorList>
            <person name="Poehlein A."/>
            <person name="Muehling M."/>
            <person name="Daniel R."/>
        </authorList>
    </citation>
    <scope>NUCLEOTIDE SEQUENCE</scope>
</reference>
<comment type="caution">
    <text evidence="1">The sequence shown here is derived from an EMBL/GenBank/DDBJ whole genome shotgun (WGS) entry which is preliminary data.</text>
</comment>
<organism evidence="1">
    <name type="scientific">mine drainage metagenome</name>
    <dbReference type="NCBI Taxonomy" id="410659"/>
    <lineage>
        <taxon>unclassified sequences</taxon>
        <taxon>metagenomes</taxon>
        <taxon>ecological metagenomes</taxon>
    </lineage>
</organism>